<protein>
    <submittedName>
        <fullName evidence="1">Uncharacterized protein</fullName>
    </submittedName>
</protein>
<reference evidence="1" key="1">
    <citation type="journal article" date="2015" name="Nature">
        <title>Complex archaea that bridge the gap between prokaryotes and eukaryotes.</title>
        <authorList>
            <person name="Spang A."/>
            <person name="Saw J.H."/>
            <person name="Jorgensen S.L."/>
            <person name="Zaremba-Niedzwiedzka K."/>
            <person name="Martijn J."/>
            <person name="Lind A.E."/>
            <person name="van Eijk R."/>
            <person name="Schleper C."/>
            <person name="Guy L."/>
            <person name="Ettema T.J."/>
        </authorList>
    </citation>
    <scope>NUCLEOTIDE SEQUENCE</scope>
</reference>
<organism evidence="1">
    <name type="scientific">marine sediment metagenome</name>
    <dbReference type="NCBI Taxonomy" id="412755"/>
    <lineage>
        <taxon>unclassified sequences</taxon>
        <taxon>metagenomes</taxon>
        <taxon>ecological metagenomes</taxon>
    </lineage>
</organism>
<name>A0A0F8WUZ3_9ZZZZ</name>
<feature type="non-terminal residue" evidence="1">
    <location>
        <position position="1"/>
    </location>
</feature>
<comment type="caution">
    <text evidence="1">The sequence shown here is derived from an EMBL/GenBank/DDBJ whole genome shotgun (WGS) entry which is preliminary data.</text>
</comment>
<dbReference type="AlphaFoldDB" id="A0A0F8WUZ3"/>
<proteinExistence type="predicted"/>
<sequence length="32" mass="3552">AELDGMERERVAAEVGSLLEDFVSGLFVENRI</sequence>
<dbReference type="EMBL" id="LAZR01067121">
    <property type="protein sequence ID" value="KKK52235.1"/>
    <property type="molecule type" value="Genomic_DNA"/>
</dbReference>
<evidence type="ECO:0000313" key="1">
    <source>
        <dbReference type="EMBL" id="KKK52235.1"/>
    </source>
</evidence>
<gene>
    <name evidence="1" type="ORF">LCGC14_3106980</name>
</gene>
<accession>A0A0F8WUZ3</accession>